<sequence>MNDKFFQLPAQKQKRILNAAYKAFAQSPYKKTSMSLIAYESDVSKSLLFYYFKNKQDLYLYLWTQVIEMTRKTIQAYKTLETDDFFEMLRRSLRSKCALMKEHPYLYAFSLQAYYETEPSIQNLIQDQFHMLSQSSEAIVFERIDRTRFRKKIDLRKMYQEILYAMDGYMLSQFRSDPIVPNKIEKEIMDLIEFWETIYYQKENENGA</sequence>
<name>A0A1U7NMQ4_9FIRM</name>
<dbReference type="Gene3D" id="1.10.357.10">
    <property type="entry name" value="Tetracycline Repressor, domain 2"/>
    <property type="match status" value="1"/>
</dbReference>
<keyword evidence="5" id="KW-1185">Reference proteome</keyword>
<dbReference type="GO" id="GO:0003677">
    <property type="term" value="F:DNA binding"/>
    <property type="evidence" value="ECO:0007669"/>
    <property type="project" value="UniProtKB-UniRule"/>
</dbReference>
<dbReference type="PANTHER" id="PTHR30328:SF54">
    <property type="entry name" value="HTH-TYPE TRANSCRIPTIONAL REPRESSOR SCO4008"/>
    <property type="match status" value="1"/>
</dbReference>
<comment type="caution">
    <text evidence="4">The sequence shown here is derived from an EMBL/GenBank/DDBJ whole genome shotgun (WGS) entry which is preliminary data.</text>
</comment>
<dbReference type="PRINTS" id="PR00455">
    <property type="entry name" value="HTHTETR"/>
</dbReference>
<dbReference type="PANTHER" id="PTHR30328">
    <property type="entry name" value="TRANSCRIPTIONAL REPRESSOR"/>
    <property type="match status" value="1"/>
</dbReference>
<organism evidence="4 5">
    <name type="scientific">Dubosiella newyorkensis</name>
    <dbReference type="NCBI Taxonomy" id="1862672"/>
    <lineage>
        <taxon>Bacteria</taxon>
        <taxon>Bacillati</taxon>
        <taxon>Bacillota</taxon>
        <taxon>Erysipelotrichia</taxon>
        <taxon>Erysipelotrichales</taxon>
        <taxon>Erysipelotrichaceae</taxon>
        <taxon>Dubosiella</taxon>
    </lineage>
</organism>
<dbReference type="InterPro" id="IPR001647">
    <property type="entry name" value="HTH_TetR"/>
</dbReference>
<evidence type="ECO:0000313" key="4">
    <source>
        <dbReference type="EMBL" id="OLU46555.1"/>
    </source>
</evidence>
<dbReference type="InterPro" id="IPR036271">
    <property type="entry name" value="Tet_transcr_reg_TetR-rel_C_sf"/>
</dbReference>
<dbReference type="Pfam" id="PF00440">
    <property type="entry name" value="TetR_N"/>
    <property type="match status" value="1"/>
</dbReference>
<proteinExistence type="predicted"/>
<dbReference type="AlphaFoldDB" id="A0A1U7NMQ4"/>
<dbReference type="EMBL" id="MPKA01000063">
    <property type="protein sequence ID" value="OLU46555.1"/>
    <property type="molecule type" value="Genomic_DNA"/>
</dbReference>
<dbReference type="GeneID" id="78275482"/>
<dbReference type="SUPFAM" id="SSF46689">
    <property type="entry name" value="Homeodomain-like"/>
    <property type="match status" value="1"/>
</dbReference>
<evidence type="ECO:0000259" key="3">
    <source>
        <dbReference type="PROSITE" id="PS50977"/>
    </source>
</evidence>
<dbReference type="OrthoDB" id="9780939at2"/>
<feature type="domain" description="HTH tetR-type" evidence="3">
    <location>
        <begin position="10"/>
        <end position="70"/>
    </location>
</feature>
<feature type="DNA-binding region" description="H-T-H motif" evidence="2">
    <location>
        <begin position="33"/>
        <end position="52"/>
    </location>
</feature>
<dbReference type="Proteomes" id="UP000186705">
    <property type="component" value="Unassembled WGS sequence"/>
</dbReference>
<protein>
    <submittedName>
        <fullName evidence="4">TetR family transcriptional regulator</fullName>
    </submittedName>
</protein>
<dbReference type="Gene3D" id="1.10.10.60">
    <property type="entry name" value="Homeodomain-like"/>
    <property type="match status" value="1"/>
</dbReference>
<evidence type="ECO:0000256" key="2">
    <source>
        <dbReference type="PROSITE-ProRule" id="PRU00335"/>
    </source>
</evidence>
<dbReference type="STRING" id="1862672.BO225_05930"/>
<evidence type="ECO:0000256" key="1">
    <source>
        <dbReference type="ARBA" id="ARBA00023125"/>
    </source>
</evidence>
<dbReference type="InterPro" id="IPR009057">
    <property type="entry name" value="Homeodomain-like_sf"/>
</dbReference>
<dbReference type="InterPro" id="IPR050109">
    <property type="entry name" value="HTH-type_TetR-like_transc_reg"/>
</dbReference>
<dbReference type="PROSITE" id="PS50977">
    <property type="entry name" value="HTH_TETR_2"/>
    <property type="match status" value="1"/>
</dbReference>
<accession>A0A1U7NMQ4</accession>
<reference evidence="4 5" key="1">
    <citation type="submission" date="2016-11" db="EMBL/GenBank/DDBJ databases">
        <title>Description of two novel members of the family Erysipelotrichaceae: Ileibacterium lipovorans gen. nov., sp. nov. and Dubosiella newyorkensis, gen. nov., sp. nov.</title>
        <authorList>
            <person name="Cox L.M."/>
            <person name="Sohn J."/>
            <person name="Tyrrell K.L."/>
            <person name="Citron D.M."/>
            <person name="Lawson P.A."/>
            <person name="Patel N.B."/>
            <person name="Iizumi T."/>
            <person name="Perez-Perez G.I."/>
            <person name="Goldstein E.J."/>
            <person name="Blaser M.J."/>
        </authorList>
    </citation>
    <scope>NUCLEOTIDE SEQUENCE [LARGE SCALE GENOMIC DNA]</scope>
    <source>
        <strain evidence="4 5">NYU-BL-A4</strain>
    </source>
</reference>
<gene>
    <name evidence="4" type="ORF">BO225_05930</name>
</gene>
<evidence type="ECO:0000313" key="5">
    <source>
        <dbReference type="Proteomes" id="UP000186705"/>
    </source>
</evidence>
<dbReference type="GO" id="GO:0006355">
    <property type="term" value="P:regulation of DNA-templated transcription"/>
    <property type="evidence" value="ECO:0007669"/>
    <property type="project" value="UniProtKB-ARBA"/>
</dbReference>
<keyword evidence="1 2" id="KW-0238">DNA-binding</keyword>
<dbReference type="SUPFAM" id="SSF48498">
    <property type="entry name" value="Tetracyclin repressor-like, C-terminal domain"/>
    <property type="match status" value="1"/>
</dbReference>
<dbReference type="RefSeq" id="WP_076341354.1">
    <property type="nucleotide sequence ID" value="NZ_CAPDDE010000042.1"/>
</dbReference>